<reference evidence="1" key="1">
    <citation type="submission" date="2018-05" db="EMBL/GenBank/DDBJ databases">
        <authorList>
            <person name="Lanie J.A."/>
            <person name="Ng W.-L."/>
            <person name="Kazmierczak K.M."/>
            <person name="Andrzejewski T.M."/>
            <person name="Davidsen T.M."/>
            <person name="Wayne K.J."/>
            <person name="Tettelin H."/>
            <person name="Glass J.I."/>
            <person name="Rusch D."/>
            <person name="Podicherti R."/>
            <person name="Tsui H.-C.T."/>
            <person name="Winkler M.E."/>
        </authorList>
    </citation>
    <scope>NUCLEOTIDE SEQUENCE</scope>
</reference>
<proteinExistence type="predicted"/>
<feature type="non-terminal residue" evidence="1">
    <location>
        <position position="147"/>
    </location>
</feature>
<dbReference type="AlphaFoldDB" id="A0A381XVN0"/>
<gene>
    <name evidence="1" type="ORF">METZ01_LOCUS121534</name>
</gene>
<organism evidence="1">
    <name type="scientific">marine metagenome</name>
    <dbReference type="NCBI Taxonomy" id="408172"/>
    <lineage>
        <taxon>unclassified sequences</taxon>
        <taxon>metagenomes</taxon>
        <taxon>ecological metagenomes</taxon>
    </lineage>
</organism>
<accession>A0A381XVN0</accession>
<evidence type="ECO:0000313" key="1">
    <source>
        <dbReference type="EMBL" id="SVA68680.1"/>
    </source>
</evidence>
<dbReference type="EMBL" id="UINC01016508">
    <property type="protein sequence ID" value="SVA68680.1"/>
    <property type="molecule type" value="Genomic_DNA"/>
</dbReference>
<protein>
    <submittedName>
        <fullName evidence="1">Uncharacterized protein</fullName>
    </submittedName>
</protein>
<sequence>VRPAVRIKHRFPWISAKTERPALVARVLIGVRVGQPKSESSEHMADFTHQSLMSRYVVGLILKLNATVRTHDNTILRTGHVLSHCKPIDAAGHPRIVSPKRNGRVGIRGLGHHAVGPPLRLNLPQRMSLGSIEVEIVDRHRFLEHVV</sequence>
<feature type="non-terminal residue" evidence="1">
    <location>
        <position position="1"/>
    </location>
</feature>
<name>A0A381XVN0_9ZZZZ</name>